<proteinExistence type="predicted"/>
<gene>
    <name evidence="2" type="ORF">CPB83DRAFT_864629</name>
</gene>
<evidence type="ECO:0000313" key="2">
    <source>
        <dbReference type="EMBL" id="KAF9522335.1"/>
    </source>
</evidence>
<keyword evidence="3" id="KW-1185">Reference proteome</keyword>
<protein>
    <recommendedName>
        <fullName evidence="4">F-box domain-containing protein</fullName>
    </recommendedName>
</protein>
<comment type="caution">
    <text evidence="2">The sequence shown here is derived from an EMBL/GenBank/DDBJ whole genome shotgun (WGS) entry which is preliminary data.</text>
</comment>
<dbReference type="OrthoDB" id="3365698at2759"/>
<dbReference type="EMBL" id="MU157950">
    <property type="protein sequence ID" value="KAF9522335.1"/>
    <property type="molecule type" value="Genomic_DNA"/>
</dbReference>
<organism evidence="2 3">
    <name type="scientific">Crepidotus variabilis</name>
    <dbReference type="NCBI Taxonomy" id="179855"/>
    <lineage>
        <taxon>Eukaryota</taxon>
        <taxon>Fungi</taxon>
        <taxon>Dikarya</taxon>
        <taxon>Basidiomycota</taxon>
        <taxon>Agaricomycotina</taxon>
        <taxon>Agaricomycetes</taxon>
        <taxon>Agaricomycetidae</taxon>
        <taxon>Agaricales</taxon>
        <taxon>Agaricineae</taxon>
        <taxon>Crepidotaceae</taxon>
        <taxon>Crepidotus</taxon>
    </lineage>
</organism>
<dbReference type="AlphaFoldDB" id="A0A9P6JIT0"/>
<accession>A0A9P6JIT0</accession>
<keyword evidence="1" id="KW-0175">Coiled coil</keyword>
<sequence length="507" mass="57548">MANTKSRLPKDISEKCVKHRNGTCTACQKLANLDRKIDDARQALERLQAERESFASVLNQTHDPFAQRLPRELVSRVFLHCQPILPPFSDIPSDKEKSFLKAVLGLGHICQNWRKITESTPDIWATSRFTITNSNCIQSVAMIRQWLQRSGALRLHFELKEAGGLIEVGKRAALKIVSSIIAHSSRMQEIRLSSSYILFPPLLAAFRANRFQYLDRLILQCDESGFTPELEIETAPRWIVLCRQVYVEVDATDWAQVTHVEVGYLLISDIIHLIQHAPILSFFKVETVQYNISPSSTTLVVSPFLQSLSVGQVNSSFWNHFTFPCLDTLHITFHQHNDPGWTPLQNLLRRSGCAIKELYLAQNHWFAQEGLVDVMRLTPSLQNLGLTFETDVDEGSLFTALDTAAAQSEDINQPTPEILRNLKTLTCTSKTDVFPWSDFIGFLATMTSRPEKSLQLVDLKPRHRGSDDLEDKVMYKNLMDAAGGVELRVIAADSQFDMLDFYRRRSS</sequence>
<feature type="coiled-coil region" evidence="1">
    <location>
        <begin position="30"/>
        <end position="57"/>
    </location>
</feature>
<evidence type="ECO:0008006" key="4">
    <source>
        <dbReference type="Google" id="ProtNLM"/>
    </source>
</evidence>
<evidence type="ECO:0000313" key="3">
    <source>
        <dbReference type="Proteomes" id="UP000807306"/>
    </source>
</evidence>
<reference evidence="2" key="1">
    <citation type="submission" date="2020-11" db="EMBL/GenBank/DDBJ databases">
        <authorList>
            <consortium name="DOE Joint Genome Institute"/>
            <person name="Ahrendt S."/>
            <person name="Riley R."/>
            <person name="Andreopoulos W."/>
            <person name="Labutti K."/>
            <person name="Pangilinan J."/>
            <person name="Ruiz-Duenas F.J."/>
            <person name="Barrasa J.M."/>
            <person name="Sanchez-Garcia M."/>
            <person name="Camarero S."/>
            <person name="Miyauchi S."/>
            <person name="Serrano A."/>
            <person name="Linde D."/>
            <person name="Babiker R."/>
            <person name="Drula E."/>
            <person name="Ayuso-Fernandez I."/>
            <person name="Pacheco R."/>
            <person name="Padilla G."/>
            <person name="Ferreira P."/>
            <person name="Barriuso J."/>
            <person name="Kellner H."/>
            <person name="Castanera R."/>
            <person name="Alfaro M."/>
            <person name="Ramirez L."/>
            <person name="Pisabarro A.G."/>
            <person name="Kuo A."/>
            <person name="Tritt A."/>
            <person name="Lipzen A."/>
            <person name="He G."/>
            <person name="Yan M."/>
            <person name="Ng V."/>
            <person name="Cullen D."/>
            <person name="Martin F."/>
            <person name="Rosso M.-N."/>
            <person name="Henrissat B."/>
            <person name="Hibbett D."/>
            <person name="Martinez A.T."/>
            <person name="Grigoriev I.V."/>
        </authorList>
    </citation>
    <scope>NUCLEOTIDE SEQUENCE</scope>
    <source>
        <strain evidence="2">CBS 506.95</strain>
    </source>
</reference>
<name>A0A9P6JIT0_9AGAR</name>
<dbReference type="Proteomes" id="UP000807306">
    <property type="component" value="Unassembled WGS sequence"/>
</dbReference>
<evidence type="ECO:0000256" key="1">
    <source>
        <dbReference type="SAM" id="Coils"/>
    </source>
</evidence>